<protein>
    <submittedName>
        <fullName evidence="1">Uncharacterized protein</fullName>
    </submittedName>
</protein>
<evidence type="ECO:0000313" key="1">
    <source>
        <dbReference type="EMBL" id="CAE0535128.1"/>
    </source>
</evidence>
<gene>
    <name evidence="1" type="ORF">SACU0126_LOCUS7336</name>
</gene>
<reference evidence="1" key="1">
    <citation type="submission" date="2021-01" db="EMBL/GenBank/DDBJ databases">
        <authorList>
            <person name="Corre E."/>
            <person name="Pelletier E."/>
            <person name="Niang G."/>
            <person name="Scheremetjew M."/>
            <person name="Finn R."/>
            <person name="Kale V."/>
            <person name="Holt S."/>
            <person name="Cochrane G."/>
            <person name="Meng A."/>
            <person name="Brown T."/>
            <person name="Cohen L."/>
        </authorList>
    </citation>
    <scope>NUCLEOTIDE SEQUENCE</scope>
    <source>
        <strain evidence="1">SPMC142</strain>
    </source>
</reference>
<dbReference type="AlphaFoldDB" id="A0A7S3RUP2"/>
<accession>A0A7S3RUP2</accession>
<name>A0A7S3RUP2_9SPIT</name>
<organism evidence="1">
    <name type="scientific">Strombidinopsis acuminata</name>
    <dbReference type="NCBI Taxonomy" id="141414"/>
    <lineage>
        <taxon>Eukaryota</taxon>
        <taxon>Sar</taxon>
        <taxon>Alveolata</taxon>
        <taxon>Ciliophora</taxon>
        <taxon>Intramacronucleata</taxon>
        <taxon>Spirotrichea</taxon>
        <taxon>Choreotrichia</taxon>
        <taxon>Choreotrichida</taxon>
        <taxon>Strombidinopsidae</taxon>
        <taxon>Strombidinopsis</taxon>
    </lineage>
</organism>
<proteinExistence type="predicted"/>
<dbReference type="EMBL" id="HBIQ01021911">
    <property type="protein sequence ID" value="CAE0535128.1"/>
    <property type="molecule type" value="Transcribed_RNA"/>
</dbReference>
<sequence>MVVSFWFYVACYNSGITSTDCDDEDFLRLKDAKAGQIWERNFWAFTYYIHGYHMSAMQREVKFFVLHPDDPKLNVRSSFNIKNPYAPDRYYKGWGEMKDLRLL</sequence>